<evidence type="ECO:0000256" key="2">
    <source>
        <dbReference type="ARBA" id="ARBA00008016"/>
    </source>
</evidence>
<dbReference type="Pfam" id="PF02463">
    <property type="entry name" value="SMC_N"/>
    <property type="match status" value="1"/>
</dbReference>
<dbReference type="GO" id="GO:0000731">
    <property type="term" value="P:DNA synthesis involved in DNA repair"/>
    <property type="evidence" value="ECO:0007669"/>
    <property type="project" value="TreeGrafter"/>
</dbReference>
<evidence type="ECO:0000256" key="1">
    <source>
        <dbReference type="ARBA" id="ARBA00004496"/>
    </source>
</evidence>
<dbReference type="EMBL" id="CP031023">
    <property type="protein sequence ID" value="AZA15249.1"/>
    <property type="molecule type" value="Genomic_DNA"/>
</dbReference>
<evidence type="ECO:0000313" key="15">
    <source>
        <dbReference type="EMBL" id="AZA15249.1"/>
    </source>
</evidence>
<dbReference type="GO" id="GO:0003697">
    <property type="term" value="F:single-stranded DNA binding"/>
    <property type="evidence" value="ECO:0007669"/>
    <property type="project" value="UniProtKB-UniRule"/>
</dbReference>
<dbReference type="GO" id="GO:0009432">
    <property type="term" value="P:SOS response"/>
    <property type="evidence" value="ECO:0007669"/>
    <property type="project" value="UniProtKB-UniRule"/>
</dbReference>
<accession>A0A061C7J5</accession>
<dbReference type="GO" id="GO:0006260">
    <property type="term" value="P:DNA replication"/>
    <property type="evidence" value="ECO:0007669"/>
    <property type="project" value="UniProtKB-UniRule"/>
</dbReference>
<sequence>MYLGRFKQSGFRNLALLDLEFDPHVNVFLGENAQGKTNLLEAIYFLALSRSHRTSNDREMIAFGQDFASLAGRVHKRQLDLDLRIVISKKGKSAWVNRVEQARLSKYVGHLNAILFSPEDLELVKGAPSLRRRFMDLEFGQINPEYLYFASQYRQLLQQRNNYLKQLARRKASDQVLLGVLTEQVATAASELIWRRYRYLADLNRYAAEAYRAISGQREELRVLYRPSAKEITAADQPAQIKQKLLDRFAEIADDELRRATTQLGPHRDDLEFQLDGKNAHLFASQGQQRTIALSLKLAEIQLIKQLTGEEPILLLDDVMSELDQNRQAALLNFIHGQIQTFITTTDLDGISQEIVKQPRIFYIHSGQIIEKEEGLNGRRR</sequence>
<dbReference type="PANTHER" id="PTHR32182:SF0">
    <property type="entry name" value="DNA REPLICATION AND REPAIR PROTEIN RECF"/>
    <property type="match status" value="1"/>
</dbReference>
<evidence type="ECO:0000256" key="12">
    <source>
        <dbReference type="HAMAP-Rule" id="MF_00365"/>
    </source>
</evidence>
<dbReference type="GO" id="GO:0005737">
    <property type="term" value="C:cytoplasm"/>
    <property type="evidence" value="ECO:0007669"/>
    <property type="project" value="UniProtKB-SubCell"/>
</dbReference>
<dbReference type="InterPro" id="IPR027417">
    <property type="entry name" value="P-loop_NTPase"/>
</dbReference>
<dbReference type="PANTHER" id="PTHR32182">
    <property type="entry name" value="DNA REPLICATION AND REPAIR PROTEIN RECF"/>
    <property type="match status" value="1"/>
</dbReference>
<dbReference type="HAMAP" id="MF_00365">
    <property type="entry name" value="RecF"/>
    <property type="match status" value="1"/>
</dbReference>
<keyword evidence="4 12" id="KW-0963">Cytoplasm</keyword>
<feature type="domain" description="RecF/RecN/SMC N-terminal" evidence="14">
    <location>
        <begin position="3"/>
        <end position="347"/>
    </location>
</feature>
<feature type="binding site" evidence="12">
    <location>
        <begin position="30"/>
        <end position="37"/>
    </location>
    <ligand>
        <name>ATP</name>
        <dbReference type="ChEBI" id="CHEBI:30616"/>
    </ligand>
</feature>
<dbReference type="AlphaFoldDB" id="A0A061C7J5"/>
<evidence type="ECO:0000256" key="7">
    <source>
        <dbReference type="ARBA" id="ARBA00022763"/>
    </source>
</evidence>
<dbReference type="GO" id="GO:0005524">
    <property type="term" value="F:ATP binding"/>
    <property type="evidence" value="ECO:0007669"/>
    <property type="project" value="UniProtKB-UniRule"/>
</dbReference>
<keyword evidence="5 12" id="KW-0235">DNA replication</keyword>
<dbReference type="SUPFAM" id="SSF52540">
    <property type="entry name" value="P-loop containing nucleoside triphosphate hydrolases"/>
    <property type="match status" value="1"/>
</dbReference>
<proteinExistence type="inferred from homology"/>
<evidence type="ECO:0000259" key="14">
    <source>
        <dbReference type="Pfam" id="PF02463"/>
    </source>
</evidence>
<dbReference type="InterPro" id="IPR018078">
    <property type="entry name" value="DNA-binding_RecF_CS"/>
</dbReference>
<dbReference type="InterPro" id="IPR001238">
    <property type="entry name" value="DNA-binding_RecF"/>
</dbReference>
<evidence type="ECO:0000256" key="5">
    <source>
        <dbReference type="ARBA" id="ARBA00022705"/>
    </source>
</evidence>
<evidence type="ECO:0000256" key="6">
    <source>
        <dbReference type="ARBA" id="ARBA00022741"/>
    </source>
</evidence>
<comment type="function">
    <text evidence="12 13">The RecF protein is involved in DNA metabolism; it is required for DNA replication and normal SOS inducibility. RecF binds preferentially to single-stranded, linear DNA. It also seems to bind ATP.</text>
</comment>
<keyword evidence="7 12" id="KW-0227">DNA damage</keyword>
<evidence type="ECO:0000256" key="11">
    <source>
        <dbReference type="ARBA" id="ARBA00023236"/>
    </source>
</evidence>
<keyword evidence="11 12" id="KW-0742">SOS response</keyword>
<dbReference type="Gene3D" id="1.20.1050.90">
    <property type="entry name" value="RecF/RecN/SMC, N-terminal domain"/>
    <property type="match status" value="1"/>
</dbReference>
<keyword evidence="6 12" id="KW-0547">Nucleotide-binding</keyword>
<dbReference type="InterPro" id="IPR042174">
    <property type="entry name" value="RecF_2"/>
</dbReference>
<evidence type="ECO:0000256" key="9">
    <source>
        <dbReference type="ARBA" id="ARBA00023125"/>
    </source>
</evidence>
<keyword evidence="8 12" id="KW-0067">ATP-binding</keyword>
<dbReference type="InterPro" id="IPR003395">
    <property type="entry name" value="RecF/RecN/SMC_N"/>
</dbReference>
<name>A0A061C7J5_LACDL</name>
<dbReference type="GO" id="GO:0006302">
    <property type="term" value="P:double-strand break repair"/>
    <property type="evidence" value="ECO:0007669"/>
    <property type="project" value="TreeGrafter"/>
</dbReference>
<dbReference type="RefSeq" id="WP_035162079.1">
    <property type="nucleotide sequence ID" value="NZ_CP046131.1"/>
</dbReference>
<dbReference type="PROSITE" id="PS00618">
    <property type="entry name" value="RECF_2"/>
    <property type="match status" value="1"/>
</dbReference>
<reference evidence="15" key="1">
    <citation type="submission" date="2018-07" db="EMBL/GenBank/DDBJ databases">
        <authorList>
            <person name="Somerville V."/>
        </authorList>
    </citation>
    <scope>NUCLEOTIDE SEQUENCE</scope>
    <source>
        <strain evidence="15">NWC_2_2</strain>
    </source>
</reference>
<dbReference type="NCBIfam" id="TIGR00611">
    <property type="entry name" value="recf"/>
    <property type="match status" value="1"/>
</dbReference>
<evidence type="ECO:0000256" key="3">
    <source>
        <dbReference type="ARBA" id="ARBA00020170"/>
    </source>
</evidence>
<dbReference type="CDD" id="cd03242">
    <property type="entry name" value="ABC_RecF"/>
    <property type="match status" value="1"/>
</dbReference>
<comment type="subcellular location">
    <subcellularLocation>
        <location evidence="1 12 13">Cytoplasm</location>
    </subcellularLocation>
</comment>
<dbReference type="Gene3D" id="3.40.50.300">
    <property type="entry name" value="P-loop containing nucleotide triphosphate hydrolases"/>
    <property type="match status" value="1"/>
</dbReference>
<gene>
    <name evidence="12" type="primary">recF</name>
    <name evidence="15" type="ORF">DQL93_00020</name>
</gene>
<keyword evidence="10 12" id="KW-0234">DNA repair</keyword>
<evidence type="ECO:0000256" key="8">
    <source>
        <dbReference type="ARBA" id="ARBA00022840"/>
    </source>
</evidence>
<keyword evidence="9 12" id="KW-0238">DNA-binding</keyword>
<dbReference type="PROSITE" id="PS00617">
    <property type="entry name" value="RECF_1"/>
    <property type="match status" value="1"/>
</dbReference>
<evidence type="ECO:0000256" key="13">
    <source>
        <dbReference type="RuleBase" id="RU000578"/>
    </source>
</evidence>
<organism evidence="15">
    <name type="scientific">Lactobacillus delbrueckii subsp. lactis</name>
    <dbReference type="NCBI Taxonomy" id="29397"/>
    <lineage>
        <taxon>Bacteria</taxon>
        <taxon>Bacillati</taxon>
        <taxon>Bacillota</taxon>
        <taxon>Bacilli</taxon>
        <taxon>Lactobacillales</taxon>
        <taxon>Lactobacillaceae</taxon>
        <taxon>Lactobacillus</taxon>
    </lineage>
</organism>
<protein>
    <recommendedName>
        <fullName evidence="3 12">DNA replication and repair protein RecF</fullName>
    </recommendedName>
</protein>
<evidence type="ECO:0000256" key="10">
    <source>
        <dbReference type="ARBA" id="ARBA00023204"/>
    </source>
</evidence>
<comment type="similarity">
    <text evidence="2 12 13">Belongs to the RecF family.</text>
</comment>
<evidence type="ECO:0000256" key="4">
    <source>
        <dbReference type="ARBA" id="ARBA00022490"/>
    </source>
</evidence>